<proteinExistence type="predicted"/>
<dbReference type="PANTHER" id="PTHR30329:SF21">
    <property type="entry name" value="LIPOPROTEIN YIAD-RELATED"/>
    <property type="match status" value="1"/>
</dbReference>
<name>A0A2I7N531_9NEIS</name>
<dbReference type="CDD" id="cd07185">
    <property type="entry name" value="OmpA_C-like"/>
    <property type="match status" value="1"/>
</dbReference>
<dbReference type="EMBL" id="CP024847">
    <property type="protein sequence ID" value="AUR51576.1"/>
    <property type="molecule type" value="Genomic_DNA"/>
</dbReference>
<keyword evidence="5" id="KW-1185">Reference proteome</keyword>
<protein>
    <recommendedName>
        <fullName evidence="3">OmpA-like domain-containing protein</fullName>
    </recommendedName>
</protein>
<dbReference type="SUPFAM" id="SSF103088">
    <property type="entry name" value="OmpA-like"/>
    <property type="match status" value="1"/>
</dbReference>
<feature type="domain" description="OmpA-like" evidence="3">
    <location>
        <begin position="56"/>
        <end position="174"/>
    </location>
</feature>
<dbReference type="Pfam" id="PF00691">
    <property type="entry name" value="OmpA"/>
    <property type="match status" value="1"/>
</dbReference>
<evidence type="ECO:0000256" key="2">
    <source>
        <dbReference type="SAM" id="SignalP"/>
    </source>
</evidence>
<dbReference type="PANTHER" id="PTHR30329">
    <property type="entry name" value="STATOR ELEMENT OF FLAGELLAR MOTOR COMPLEX"/>
    <property type="match status" value="1"/>
</dbReference>
<feature type="signal peptide" evidence="2">
    <location>
        <begin position="1"/>
        <end position="18"/>
    </location>
</feature>
<dbReference type="InterPro" id="IPR006665">
    <property type="entry name" value="OmpA-like"/>
</dbReference>
<dbReference type="GO" id="GO:0016020">
    <property type="term" value="C:membrane"/>
    <property type="evidence" value="ECO:0007669"/>
    <property type="project" value="UniProtKB-UniRule"/>
</dbReference>
<reference evidence="5" key="1">
    <citation type="submission" date="2017-11" db="EMBL/GenBank/DDBJ databases">
        <authorList>
            <person name="Chan K.G."/>
            <person name="Lee L.S."/>
        </authorList>
    </citation>
    <scope>NUCLEOTIDE SEQUENCE [LARGE SCALE GENOMIC DNA]</scope>
    <source>
        <strain evidence="5">DSM 100970</strain>
    </source>
</reference>
<dbReference type="RefSeq" id="WP_102950875.1">
    <property type="nucleotide sequence ID" value="NZ_CP024847.1"/>
</dbReference>
<sequence length="201" mass="22021">MKNKLILLSLIGLMTACASHSQSSNPTTSVSNASVNQTAANNSATATESTLPVLVEDTVIKQQMPNAILFDLYESRVSQQFMPIIAWNAGYLLRFPNAKVEIQGNADDKHNSVSDEKLAMARAQNVKDVLLYMGVSDQQISIKSLGNKHPVFAKDSDGHQPRNQRVDIMYTVAPPQGYHIDKIPVVITTSVEQVAIPEPIY</sequence>
<dbReference type="KEGG" id="nba:CUN60_04485"/>
<dbReference type="InterPro" id="IPR036737">
    <property type="entry name" value="OmpA-like_sf"/>
</dbReference>
<dbReference type="AlphaFoldDB" id="A0A2I7N531"/>
<keyword evidence="1" id="KW-0472">Membrane</keyword>
<dbReference type="PROSITE" id="PS51257">
    <property type="entry name" value="PROKAR_LIPOPROTEIN"/>
    <property type="match status" value="1"/>
</dbReference>
<dbReference type="Gene3D" id="3.30.1330.60">
    <property type="entry name" value="OmpA-like domain"/>
    <property type="match status" value="1"/>
</dbReference>
<evidence type="ECO:0000313" key="5">
    <source>
        <dbReference type="Proteomes" id="UP000236655"/>
    </source>
</evidence>
<dbReference type="PROSITE" id="PS51123">
    <property type="entry name" value="OMPA_2"/>
    <property type="match status" value="1"/>
</dbReference>
<feature type="chain" id="PRO_5014412360" description="OmpA-like domain-containing protein" evidence="2">
    <location>
        <begin position="19"/>
        <end position="201"/>
    </location>
</feature>
<evidence type="ECO:0000313" key="4">
    <source>
        <dbReference type="EMBL" id="AUR51576.1"/>
    </source>
</evidence>
<accession>A0A2I7N531</accession>
<dbReference type="OrthoDB" id="9782229at2"/>
<keyword evidence="2" id="KW-0732">Signal</keyword>
<evidence type="ECO:0000259" key="3">
    <source>
        <dbReference type="PROSITE" id="PS51123"/>
    </source>
</evidence>
<evidence type="ECO:0000256" key="1">
    <source>
        <dbReference type="PROSITE-ProRule" id="PRU00473"/>
    </source>
</evidence>
<organism evidence="4 5">
    <name type="scientific">Aquella oligotrophica</name>
    <dbReference type="NCBI Taxonomy" id="2067065"/>
    <lineage>
        <taxon>Bacteria</taxon>
        <taxon>Pseudomonadati</taxon>
        <taxon>Pseudomonadota</taxon>
        <taxon>Betaproteobacteria</taxon>
        <taxon>Neisseriales</taxon>
        <taxon>Neisseriaceae</taxon>
        <taxon>Aquella</taxon>
    </lineage>
</organism>
<gene>
    <name evidence="4" type="ORF">CUN60_04485</name>
</gene>
<dbReference type="Proteomes" id="UP000236655">
    <property type="component" value="Chromosome"/>
</dbReference>
<dbReference type="InterPro" id="IPR050330">
    <property type="entry name" value="Bact_OuterMem_StrucFunc"/>
</dbReference>